<dbReference type="Proteomes" id="UP000009169">
    <property type="component" value="Unassembled WGS sequence"/>
</dbReference>
<feature type="compositionally biased region" description="Polar residues" evidence="1">
    <location>
        <begin position="48"/>
        <end position="58"/>
    </location>
</feature>
<keyword evidence="3" id="KW-1185">Reference proteome</keyword>
<evidence type="ECO:0000256" key="1">
    <source>
        <dbReference type="SAM" id="MobiDB-lite"/>
    </source>
</evidence>
<feature type="compositionally biased region" description="Basic and acidic residues" evidence="1">
    <location>
        <begin position="17"/>
        <end position="42"/>
    </location>
</feature>
<feature type="region of interest" description="Disordered" evidence="1">
    <location>
        <begin position="1"/>
        <end position="58"/>
    </location>
</feature>
<dbReference type="VEuPathDB" id="FungiDB:TEQG_01375"/>
<evidence type="ECO:0000313" key="3">
    <source>
        <dbReference type="Proteomes" id="UP000009169"/>
    </source>
</evidence>
<dbReference type="HOGENOM" id="CLU_2074798_0_0_1"/>
<accession>F2PKB9</accession>
<dbReference type="AlphaFoldDB" id="F2PKB9"/>
<gene>
    <name evidence="2" type="ORF">TEQG_01375</name>
</gene>
<protein>
    <submittedName>
        <fullName evidence="2">Uncharacterized protein</fullName>
    </submittedName>
</protein>
<organism evidence="2 3">
    <name type="scientific">Trichophyton equinum (strain ATCC MYA-4606 / CBS 127.97)</name>
    <name type="common">Horse ringworm fungus</name>
    <dbReference type="NCBI Taxonomy" id="559882"/>
    <lineage>
        <taxon>Eukaryota</taxon>
        <taxon>Fungi</taxon>
        <taxon>Dikarya</taxon>
        <taxon>Ascomycota</taxon>
        <taxon>Pezizomycotina</taxon>
        <taxon>Eurotiomycetes</taxon>
        <taxon>Eurotiomycetidae</taxon>
        <taxon>Onygenales</taxon>
        <taxon>Arthrodermataceae</taxon>
        <taxon>Trichophyton</taxon>
    </lineage>
</organism>
<proteinExistence type="predicted"/>
<evidence type="ECO:0000313" key="2">
    <source>
        <dbReference type="EMBL" id="EGE02337.1"/>
    </source>
</evidence>
<name>F2PKB9_TRIEC</name>
<reference evidence="3" key="1">
    <citation type="journal article" date="2012" name="MBio">
        <title>Comparative genome analysis of Trichophyton rubrum and related dermatophytes reveals candidate genes involved in infection.</title>
        <authorList>
            <person name="Martinez D.A."/>
            <person name="Oliver B.G."/>
            <person name="Graeser Y."/>
            <person name="Goldberg J.M."/>
            <person name="Li W."/>
            <person name="Martinez-Rossi N.M."/>
            <person name="Monod M."/>
            <person name="Shelest E."/>
            <person name="Barton R.C."/>
            <person name="Birch E."/>
            <person name="Brakhage A.A."/>
            <person name="Chen Z."/>
            <person name="Gurr S.J."/>
            <person name="Heiman D."/>
            <person name="Heitman J."/>
            <person name="Kosti I."/>
            <person name="Rossi A."/>
            <person name="Saif S."/>
            <person name="Samalova M."/>
            <person name="Saunders C.W."/>
            <person name="Shea T."/>
            <person name="Summerbell R.C."/>
            <person name="Xu J."/>
            <person name="Young S."/>
            <person name="Zeng Q."/>
            <person name="Birren B.W."/>
            <person name="Cuomo C.A."/>
            <person name="White T.C."/>
        </authorList>
    </citation>
    <scope>NUCLEOTIDE SEQUENCE [LARGE SCALE GENOMIC DNA]</scope>
    <source>
        <strain evidence="3">ATCC MYA-4606 / CBS 127.97</strain>
    </source>
</reference>
<sequence>MLHLVPSSDLPQEEANALEHRGQEEKREEAKEEQEKSEERNAYPEASDGSTHFTGWNPQKVTSRPVLLVIVEISAARLRHRCNSIVADLWVPSRGIYAASPLFLNASKKTVMLPVQDG</sequence>
<dbReference type="EMBL" id="DS995722">
    <property type="protein sequence ID" value="EGE02337.1"/>
    <property type="molecule type" value="Genomic_DNA"/>
</dbReference>